<dbReference type="SUPFAM" id="SSF56235">
    <property type="entry name" value="N-terminal nucleophile aminohydrolases (Ntn hydrolases)"/>
    <property type="match status" value="1"/>
</dbReference>
<dbReference type="PANTHER" id="PTHR42824:SF1">
    <property type="entry name" value="GLUTAMINE AMIDOTRANSFERASE YAFJ-RELATED"/>
    <property type="match status" value="1"/>
</dbReference>
<dbReference type="Gene3D" id="3.60.20.10">
    <property type="entry name" value="Glutamine Phosphoribosylpyrophosphate, subunit 1, domain 1"/>
    <property type="match status" value="1"/>
</dbReference>
<keyword evidence="1 3" id="KW-0315">Glutamine amidotransferase</keyword>
<name>A0A7Y7LZA4_9MICC</name>
<dbReference type="CDD" id="cd01908">
    <property type="entry name" value="YafJ"/>
    <property type="match status" value="1"/>
</dbReference>
<gene>
    <name evidence="3" type="ORF">G6034_06450</name>
</gene>
<evidence type="ECO:0000256" key="1">
    <source>
        <dbReference type="ARBA" id="ARBA00022962"/>
    </source>
</evidence>
<accession>A0A7Y7LZA4</accession>
<dbReference type="PANTHER" id="PTHR42824">
    <property type="entry name" value="GLUTAMINE AMIDOTRANSFERASE"/>
    <property type="match status" value="1"/>
</dbReference>
<feature type="domain" description="Glutamine amidotransferase type-2" evidence="2">
    <location>
        <begin position="2"/>
        <end position="256"/>
    </location>
</feature>
<dbReference type="Proteomes" id="UP000543556">
    <property type="component" value="Unassembled WGS sequence"/>
</dbReference>
<organism evidence="3 4">
    <name type="scientific">Arthrobacter wenxiniae</name>
    <dbReference type="NCBI Taxonomy" id="2713570"/>
    <lineage>
        <taxon>Bacteria</taxon>
        <taxon>Bacillati</taxon>
        <taxon>Actinomycetota</taxon>
        <taxon>Actinomycetes</taxon>
        <taxon>Micrococcales</taxon>
        <taxon>Micrococcaceae</taxon>
        <taxon>Arthrobacter</taxon>
    </lineage>
</organism>
<protein>
    <submittedName>
        <fullName evidence="3">Class II glutamine amidotransferase</fullName>
    </submittedName>
</protein>
<dbReference type="EMBL" id="JAAMFM010000006">
    <property type="protein sequence ID" value="NVM94553.1"/>
    <property type="molecule type" value="Genomic_DNA"/>
</dbReference>
<sequence length="298" mass="31555">MCRLFGLHAGTESVKATFWLLKAPDSLAAQSRRAPDGTGIGVFDGPRAHSLSKQPMAAWQDSDFASSARTLQGTTFLAHVRYASTGAHTLENTHPFEQDGRFFAHNGVVHGLAELDVRIAELGAAGLVRGQTDSERMFALVTAETRRHGGELGAGLAAAVAWMADNLPVYSLNLVITTGTELWALRYPATHELHVLERRPGGHGRGAQLEAGSQRIHAHSPGLANHASVVVASEPMDADPGWRLLVPGELIHVDAGLSVGSTFPLPVRPAHPLTLADLDARAAASQHPHANPLPATPA</sequence>
<dbReference type="InterPro" id="IPR026869">
    <property type="entry name" value="EgtC-like"/>
</dbReference>
<dbReference type="PROSITE" id="PS51278">
    <property type="entry name" value="GATASE_TYPE_2"/>
    <property type="match status" value="1"/>
</dbReference>
<dbReference type="AlphaFoldDB" id="A0A7Y7LZA4"/>
<dbReference type="InterPro" id="IPR017932">
    <property type="entry name" value="GATase_2_dom"/>
</dbReference>
<evidence type="ECO:0000259" key="2">
    <source>
        <dbReference type="PROSITE" id="PS51278"/>
    </source>
</evidence>
<keyword evidence="3" id="KW-0808">Transferase</keyword>
<dbReference type="Pfam" id="PF13230">
    <property type="entry name" value="GATase_4"/>
    <property type="match status" value="1"/>
</dbReference>
<dbReference type="GO" id="GO:0016740">
    <property type="term" value="F:transferase activity"/>
    <property type="evidence" value="ECO:0007669"/>
    <property type="project" value="UniProtKB-KW"/>
</dbReference>
<comment type="caution">
    <text evidence="3">The sequence shown here is derived from an EMBL/GenBank/DDBJ whole genome shotgun (WGS) entry which is preliminary data.</text>
</comment>
<proteinExistence type="predicted"/>
<evidence type="ECO:0000313" key="4">
    <source>
        <dbReference type="Proteomes" id="UP000543556"/>
    </source>
</evidence>
<evidence type="ECO:0000313" key="3">
    <source>
        <dbReference type="EMBL" id="NVM94553.1"/>
    </source>
</evidence>
<reference evidence="3 4" key="1">
    <citation type="submission" date="2020-02" db="EMBL/GenBank/DDBJ databases">
        <title>Genome sequence of strain AETb3-4.</title>
        <authorList>
            <person name="Gao J."/>
            <person name="Zhang X."/>
        </authorList>
    </citation>
    <scope>NUCLEOTIDE SEQUENCE [LARGE SCALE GENOMIC DNA]</scope>
    <source>
        <strain evidence="3 4">AETb3-4</strain>
    </source>
</reference>
<keyword evidence="4" id="KW-1185">Reference proteome</keyword>
<dbReference type="InterPro" id="IPR029055">
    <property type="entry name" value="Ntn_hydrolases_N"/>
</dbReference>
<dbReference type="RefSeq" id="WP_176634276.1">
    <property type="nucleotide sequence ID" value="NZ_JAAMFM010000006.1"/>
</dbReference>